<comment type="caution">
    <text evidence="2">The sequence shown here is derived from an EMBL/GenBank/DDBJ whole genome shotgun (WGS) entry which is preliminary data.</text>
</comment>
<name>A0ABD3LX02_9STRA</name>
<evidence type="ECO:0000313" key="3">
    <source>
        <dbReference type="Proteomes" id="UP001530293"/>
    </source>
</evidence>
<dbReference type="Proteomes" id="UP001530293">
    <property type="component" value="Unassembled WGS sequence"/>
</dbReference>
<dbReference type="EMBL" id="JALLBG020000312">
    <property type="protein sequence ID" value="KAL3756249.1"/>
    <property type="molecule type" value="Genomic_DNA"/>
</dbReference>
<evidence type="ECO:0000313" key="2">
    <source>
        <dbReference type="EMBL" id="KAL3756249.1"/>
    </source>
</evidence>
<accession>A0ABD3LX02</accession>
<feature type="region of interest" description="Disordered" evidence="1">
    <location>
        <begin position="1"/>
        <end position="37"/>
    </location>
</feature>
<evidence type="ECO:0000256" key="1">
    <source>
        <dbReference type="SAM" id="MobiDB-lite"/>
    </source>
</evidence>
<reference evidence="2 3" key="1">
    <citation type="submission" date="2024-10" db="EMBL/GenBank/DDBJ databases">
        <title>Updated reference genomes for cyclostephanoid diatoms.</title>
        <authorList>
            <person name="Roberts W.R."/>
            <person name="Alverson A.J."/>
        </authorList>
    </citation>
    <scope>NUCLEOTIDE SEQUENCE [LARGE SCALE GENOMIC DNA]</scope>
    <source>
        <strain evidence="2 3">AJA232-27</strain>
    </source>
</reference>
<gene>
    <name evidence="2" type="ORF">ACHAWU_007200</name>
</gene>
<protein>
    <submittedName>
        <fullName evidence="2">Uncharacterized protein</fullName>
    </submittedName>
</protein>
<organism evidence="2 3">
    <name type="scientific">Discostella pseudostelligera</name>
    <dbReference type="NCBI Taxonomy" id="259834"/>
    <lineage>
        <taxon>Eukaryota</taxon>
        <taxon>Sar</taxon>
        <taxon>Stramenopiles</taxon>
        <taxon>Ochrophyta</taxon>
        <taxon>Bacillariophyta</taxon>
        <taxon>Coscinodiscophyceae</taxon>
        <taxon>Thalassiosirophycidae</taxon>
        <taxon>Stephanodiscales</taxon>
        <taxon>Stephanodiscaceae</taxon>
        <taxon>Discostella</taxon>
    </lineage>
</organism>
<proteinExistence type="predicted"/>
<dbReference type="AlphaFoldDB" id="A0ABD3LX02"/>
<keyword evidence="3" id="KW-1185">Reference proteome</keyword>
<sequence length="177" mass="19857">MNTPKETDNLAAETGMTLDGDGIPALETPTRLPDDEQQQGLLMPPAVAPIRASIEPLRPRSCRCHSIFNRPISRATMMKFQLNETTANDFNRRLPPLIPSDDAFSYMEDGAVSAPTRYVLPFRPYRLEDSKFRVVSNGNGDGGHDIIYDVSNAVPFTRRINLRPRMYPYDDDLVGES</sequence>